<dbReference type="CDD" id="cd00519">
    <property type="entry name" value="Lipase_3"/>
    <property type="match status" value="1"/>
</dbReference>
<dbReference type="AlphaFoldDB" id="A0A7S3PJI9"/>
<dbReference type="InterPro" id="IPR029058">
    <property type="entry name" value="AB_hydrolase_fold"/>
</dbReference>
<reference evidence="2" key="1">
    <citation type="submission" date="2021-01" db="EMBL/GenBank/DDBJ databases">
        <authorList>
            <person name="Corre E."/>
            <person name="Pelletier E."/>
            <person name="Niang G."/>
            <person name="Scheremetjew M."/>
            <person name="Finn R."/>
            <person name="Kale V."/>
            <person name="Holt S."/>
            <person name="Cochrane G."/>
            <person name="Meng A."/>
            <person name="Brown T."/>
            <person name="Cohen L."/>
        </authorList>
    </citation>
    <scope>NUCLEOTIDE SEQUENCE</scope>
    <source>
        <strain evidence="2">GSBS06</strain>
    </source>
</reference>
<dbReference type="PANTHER" id="PTHR46023:SF6">
    <property type="entry name" value="LIPASE CLASS 3 FAMILY PROTEIN"/>
    <property type="match status" value="1"/>
</dbReference>
<dbReference type="EMBL" id="HBIN01015175">
    <property type="protein sequence ID" value="CAE0441379.1"/>
    <property type="molecule type" value="Transcribed_RNA"/>
</dbReference>
<dbReference type="Pfam" id="PF01764">
    <property type="entry name" value="Lipase_3"/>
    <property type="match status" value="1"/>
</dbReference>
<proteinExistence type="predicted"/>
<name>A0A7S3PJI9_9STRA</name>
<evidence type="ECO:0000259" key="1">
    <source>
        <dbReference type="Pfam" id="PF01764"/>
    </source>
</evidence>
<dbReference type="InterPro" id="IPR002921">
    <property type="entry name" value="Fungal_lipase-type"/>
</dbReference>
<dbReference type="SUPFAM" id="SSF53474">
    <property type="entry name" value="alpha/beta-Hydrolases"/>
    <property type="match status" value="1"/>
</dbReference>
<protein>
    <recommendedName>
        <fullName evidence="1">Fungal lipase-type domain-containing protein</fullName>
    </recommendedName>
</protein>
<dbReference type="GO" id="GO:0006629">
    <property type="term" value="P:lipid metabolic process"/>
    <property type="evidence" value="ECO:0007669"/>
    <property type="project" value="InterPro"/>
</dbReference>
<dbReference type="PANTHER" id="PTHR46023">
    <property type="entry name" value="LIPASE CLASS 3 PROTEIN-LIKE"/>
    <property type="match status" value="1"/>
</dbReference>
<feature type="domain" description="Fungal lipase-type" evidence="1">
    <location>
        <begin position="253"/>
        <end position="382"/>
    </location>
</feature>
<sequence length="518" mass="58519">MWRQVKYLQCRRIRFVYQSRTSSSSTVGPRKDSSKRKVVETESKLPFTIPLQWSRIKEKINFEQIKEKTSLASSVVDAIKYGGNPQSRRDAIKDIISRTIMSKGQTQEEMGLLEAVRGLTDAAKQLNTRFGDGKIPLSVVNTPGLHYYLEHTESIQTPTWKRRKHLFCPKAKTEAVKKVRQYAHMTDIAYLYTRTEIQQSLDEMTRKKLLVNNGGGGGVWEIIHSDMNAMPGKPAHYFTVFHPNDNTAPEAYLVIRGTFSIPDIITDTQLDEVPFYDGSAHSGMQSSGIWIAEVYAKTLSELENVKRSAILNKPMKVKLIGHSLGGGAAAIATIHLRRSGRVKNVECFTIGSPPVVSEELASECADYVTSVVCDDDIVPRLTRTTILNLAQQVSVFDWTTFLRRDLEELVQELQYAVPFLLSSPDTREKLLKVIENYVLVAFAPEKGKTFADDKKESVFTENKLFQPGSLLHMYRTGRGFAATWVRRKMFAEIAFSRTMLDDHFCEAYVKAADEILNG</sequence>
<gene>
    <name evidence="2" type="ORF">ASTO00021_LOCUS11510</name>
</gene>
<organism evidence="2">
    <name type="scientific">Aplanochytrium stocchinoi</name>
    <dbReference type="NCBI Taxonomy" id="215587"/>
    <lineage>
        <taxon>Eukaryota</taxon>
        <taxon>Sar</taxon>
        <taxon>Stramenopiles</taxon>
        <taxon>Bigyra</taxon>
        <taxon>Labyrinthulomycetes</taxon>
        <taxon>Thraustochytrida</taxon>
        <taxon>Thraustochytriidae</taxon>
        <taxon>Aplanochytrium</taxon>
    </lineage>
</organism>
<dbReference type="Gene3D" id="3.40.50.1820">
    <property type="entry name" value="alpha/beta hydrolase"/>
    <property type="match status" value="1"/>
</dbReference>
<evidence type="ECO:0000313" key="2">
    <source>
        <dbReference type="EMBL" id="CAE0441379.1"/>
    </source>
</evidence>
<accession>A0A7S3PJI9</accession>